<dbReference type="PANTHER" id="PTHR11208">
    <property type="entry name" value="RNA-BINDING PROTEIN RELATED"/>
    <property type="match status" value="1"/>
</dbReference>
<organism evidence="4 5">
    <name type="scientific">Dioscorea cayennensis subsp. rotundata</name>
    <name type="common">White Guinea yam</name>
    <name type="synonym">Dioscorea rotundata</name>
    <dbReference type="NCBI Taxonomy" id="55577"/>
    <lineage>
        <taxon>Eukaryota</taxon>
        <taxon>Viridiplantae</taxon>
        <taxon>Streptophyta</taxon>
        <taxon>Embryophyta</taxon>
        <taxon>Tracheophyta</taxon>
        <taxon>Spermatophyta</taxon>
        <taxon>Magnoliopsida</taxon>
        <taxon>Liliopsida</taxon>
        <taxon>Dioscoreales</taxon>
        <taxon>Dioscoreaceae</taxon>
        <taxon>Dioscorea</taxon>
    </lineage>
</organism>
<dbReference type="SUPFAM" id="SSF54791">
    <property type="entry name" value="Eukaryotic type KH-domain (KH-domain type I)"/>
    <property type="match status" value="1"/>
</dbReference>
<keyword evidence="2" id="KW-0508">mRNA splicing</keyword>
<keyword evidence="2" id="KW-0747">Spliceosome</keyword>
<evidence type="ECO:0000256" key="2">
    <source>
        <dbReference type="RuleBase" id="RU367126"/>
    </source>
</evidence>
<dbReference type="InterPro" id="IPR045071">
    <property type="entry name" value="BBP-like"/>
</dbReference>
<dbReference type="GO" id="GO:0000398">
    <property type="term" value="P:mRNA splicing, via spliceosome"/>
    <property type="evidence" value="ECO:0007669"/>
    <property type="project" value="UniProtKB-UniRule"/>
</dbReference>
<protein>
    <recommendedName>
        <fullName evidence="2">Branchpoint-bridging protein</fullName>
    </recommendedName>
</protein>
<evidence type="ECO:0000313" key="4">
    <source>
        <dbReference type="Proteomes" id="UP001515500"/>
    </source>
</evidence>
<dbReference type="GO" id="GO:0045131">
    <property type="term" value="F:pre-mRNA branch point binding"/>
    <property type="evidence" value="ECO:0007669"/>
    <property type="project" value="UniProtKB-UniRule"/>
</dbReference>
<dbReference type="PANTHER" id="PTHR11208:SF45">
    <property type="entry name" value="SPLICING FACTOR 1"/>
    <property type="match status" value="1"/>
</dbReference>
<feature type="domain" description="Splicing factor 1 helix-hairpin" evidence="3">
    <location>
        <begin position="7"/>
        <end position="66"/>
    </location>
</feature>
<dbReference type="GeneID" id="120271745"/>
<comment type="similarity">
    <text evidence="2">Belongs to the BBP/SF1 family.</text>
</comment>
<dbReference type="GO" id="GO:0048024">
    <property type="term" value="P:regulation of mRNA splicing, via spliceosome"/>
    <property type="evidence" value="ECO:0007669"/>
    <property type="project" value="TreeGrafter"/>
</dbReference>
<sequence>MLIVIQKLKLNSELLEISMKLHARELIDDPPVAERSPSPPLIYNELGIQSNTRNARYRLKLIELKQKTHFLIWLKDILLFKTTFRLQATQSCIEAVHSCSAKDGRLRKEGNPDPWGEYEDLHVCVEAETQDSLDAAVKMVENLLVPVEDEANEHKRSQLLELAKLRQKAVHAKSGQANSLCDICGDSHLTSACPLIASNETSKACEQANSLAEIGDEGVSPFSSPSSPTPKMPCRVSTASVSLLEENGKNNKVIDQANIYVASLPHTVDDNRLIELFFVIWA</sequence>
<dbReference type="Gene3D" id="6.10.140.1790">
    <property type="match status" value="1"/>
</dbReference>
<dbReference type="GO" id="GO:0003729">
    <property type="term" value="F:mRNA binding"/>
    <property type="evidence" value="ECO:0007669"/>
    <property type="project" value="TreeGrafter"/>
</dbReference>
<evidence type="ECO:0000259" key="3">
    <source>
        <dbReference type="Pfam" id="PF16275"/>
    </source>
</evidence>
<comment type="subcellular location">
    <subcellularLocation>
        <location evidence="2">Nucleus</location>
    </subcellularLocation>
</comment>
<keyword evidence="1 2" id="KW-0479">Metal-binding</keyword>
<dbReference type="AlphaFoldDB" id="A0AB40C6B9"/>
<dbReference type="InterPro" id="IPR032570">
    <property type="entry name" value="SF1-HH"/>
</dbReference>
<keyword evidence="4" id="KW-1185">Reference proteome</keyword>
<dbReference type="InterPro" id="IPR036612">
    <property type="entry name" value="KH_dom_type_1_sf"/>
</dbReference>
<keyword evidence="2" id="KW-0507">mRNA processing</keyword>
<keyword evidence="2" id="KW-0863">Zinc-finger</keyword>
<proteinExistence type="inferred from homology"/>
<keyword evidence="2" id="KW-0862">Zinc</keyword>
<dbReference type="RefSeq" id="XP_039134356.1">
    <property type="nucleotide sequence ID" value="XM_039278422.1"/>
</dbReference>
<dbReference type="Proteomes" id="UP001515500">
    <property type="component" value="Chromosome 11"/>
</dbReference>
<evidence type="ECO:0000256" key="1">
    <source>
        <dbReference type="ARBA" id="ARBA00022723"/>
    </source>
</evidence>
<accession>A0AB40C6B9</accession>
<evidence type="ECO:0000313" key="5">
    <source>
        <dbReference type="RefSeq" id="XP_039134356.1"/>
    </source>
</evidence>
<dbReference type="GO" id="GO:0005681">
    <property type="term" value="C:spliceosomal complex"/>
    <property type="evidence" value="ECO:0007669"/>
    <property type="project" value="UniProtKB-KW"/>
</dbReference>
<dbReference type="GO" id="GO:0008270">
    <property type="term" value="F:zinc ion binding"/>
    <property type="evidence" value="ECO:0007669"/>
    <property type="project" value="UniProtKB-UniRule"/>
</dbReference>
<dbReference type="Pfam" id="PF16275">
    <property type="entry name" value="SF1-HH"/>
    <property type="match status" value="1"/>
</dbReference>
<dbReference type="InterPro" id="IPR047086">
    <property type="entry name" value="SF1-HH_sf"/>
</dbReference>
<name>A0AB40C6B9_DIOCR</name>
<keyword evidence="2" id="KW-0539">Nucleus</keyword>
<dbReference type="Gene3D" id="3.30.1370.10">
    <property type="entry name" value="K Homology domain, type 1"/>
    <property type="match status" value="1"/>
</dbReference>
<comment type="function">
    <text evidence="2">Necessary for the splicing of pre-mRNA. Has a role in the recognition of the branch site (5'-UACUAAC-3'), the pyrimidine tract and the 3'-splice site at the 3'-end of introns.</text>
</comment>
<reference evidence="5" key="1">
    <citation type="submission" date="2025-08" db="UniProtKB">
        <authorList>
            <consortium name="RefSeq"/>
        </authorList>
    </citation>
    <scope>IDENTIFICATION</scope>
</reference>
<gene>
    <name evidence="5" type="primary">LOC120271745</name>
</gene>